<organism evidence="1 2">
    <name type="scientific">Alkalicoccobacillus plakortidis</name>
    <dbReference type="NCBI Taxonomy" id="444060"/>
    <lineage>
        <taxon>Bacteria</taxon>
        <taxon>Bacillati</taxon>
        <taxon>Bacillota</taxon>
        <taxon>Bacilli</taxon>
        <taxon>Bacillales</taxon>
        <taxon>Bacillaceae</taxon>
        <taxon>Alkalicoccobacillus</taxon>
    </lineage>
</organism>
<keyword evidence="2" id="KW-1185">Reference proteome</keyword>
<gene>
    <name evidence="1" type="ORF">NDM98_13235</name>
</gene>
<evidence type="ECO:0000313" key="1">
    <source>
        <dbReference type="EMBL" id="MCM2676359.1"/>
    </source>
</evidence>
<dbReference type="EMBL" id="JAMQJY010000001">
    <property type="protein sequence ID" value="MCM2676359.1"/>
    <property type="molecule type" value="Genomic_DNA"/>
</dbReference>
<protein>
    <recommendedName>
        <fullName evidence="3">Asp/Glu/hydantoin racemase</fullName>
    </recommendedName>
</protein>
<sequence>MKKRLGFLHAHHTNIEHIETCFSPYEVELVHFVDPGLLLQKDINKVLSQNRVKDQLEWIATCEVDAIVVTCTEYITMIDESIFMIEVPIIKIDEPFFDHICCSEQPQLMLFTNPNTINGTIKRLNDYAYYHHKQVNCKPLIIEESFDLLLQGRGEEYEQKILEFLLNHTNKHVSVGQLSMVGAAKEYEKQTSQKVDNPLDALLSFIINQLDIPQKIKQH</sequence>
<reference evidence="1" key="1">
    <citation type="submission" date="2022-06" db="EMBL/GenBank/DDBJ databases">
        <title>Alkalicoccobacillus porphyridii sp. nov., isolated from a marine red alga, Porphyridium purpureum and reclassification of Shouchella plakortidis and Shouchella gibsonii as Alkalicoccobacillus plakortidis comb. nov. and Alkalicoccobacillus gibsonii comb. nov.</title>
        <authorList>
            <person name="Kim K.H."/>
            <person name="Lee J.K."/>
            <person name="Han D.M."/>
            <person name="Baek J.H."/>
            <person name="Jeon C.O."/>
        </authorList>
    </citation>
    <scope>NUCLEOTIDE SEQUENCE</scope>
    <source>
        <strain evidence="1">DSM 19153</strain>
    </source>
</reference>
<evidence type="ECO:0008006" key="3">
    <source>
        <dbReference type="Google" id="ProtNLM"/>
    </source>
</evidence>
<accession>A0ABT0XKC7</accession>
<proteinExistence type="predicted"/>
<name>A0ABT0XKC7_9BACI</name>
<dbReference type="RefSeq" id="WP_251608381.1">
    <property type="nucleotide sequence ID" value="NZ_JAMQJY010000001.1"/>
</dbReference>
<comment type="caution">
    <text evidence="1">The sequence shown here is derived from an EMBL/GenBank/DDBJ whole genome shotgun (WGS) entry which is preliminary data.</text>
</comment>
<dbReference type="Proteomes" id="UP001203665">
    <property type="component" value="Unassembled WGS sequence"/>
</dbReference>
<evidence type="ECO:0000313" key="2">
    <source>
        <dbReference type="Proteomes" id="UP001203665"/>
    </source>
</evidence>